<dbReference type="SMART" id="SM00255">
    <property type="entry name" value="TIR"/>
    <property type="match status" value="1"/>
</dbReference>
<feature type="domain" description="TIR" evidence="12">
    <location>
        <begin position="686"/>
        <end position="822"/>
    </location>
</feature>
<keyword evidence="8 11" id="KW-0472">Membrane</keyword>
<dbReference type="GO" id="GO:0006955">
    <property type="term" value="P:immune response"/>
    <property type="evidence" value="ECO:0007669"/>
    <property type="project" value="InterPro"/>
</dbReference>
<dbReference type="InterPro" id="IPR000157">
    <property type="entry name" value="TIR_dom"/>
</dbReference>
<comment type="caution">
    <text evidence="13">The sequence shown here is derived from an EMBL/GenBank/DDBJ whole genome shotgun (WGS) entry which is preliminary data.</text>
</comment>
<evidence type="ECO:0000256" key="11">
    <source>
        <dbReference type="SAM" id="Phobius"/>
    </source>
</evidence>
<evidence type="ECO:0000256" key="8">
    <source>
        <dbReference type="ARBA" id="ARBA00023136"/>
    </source>
</evidence>
<keyword evidence="4 11" id="KW-0812">Transmembrane</keyword>
<dbReference type="PROSITE" id="PS51450">
    <property type="entry name" value="LRR"/>
    <property type="match status" value="3"/>
</dbReference>
<dbReference type="InterPro" id="IPR003591">
    <property type="entry name" value="Leu-rich_rpt_typical-subtyp"/>
</dbReference>
<evidence type="ECO:0000313" key="13">
    <source>
        <dbReference type="EMBL" id="VDI12411.1"/>
    </source>
</evidence>
<comment type="similarity">
    <text evidence="2">Belongs to the Toll-like receptor family.</text>
</comment>
<dbReference type="OrthoDB" id="1574204at2759"/>
<evidence type="ECO:0000313" key="14">
    <source>
        <dbReference type="Proteomes" id="UP000596742"/>
    </source>
</evidence>
<dbReference type="InterPro" id="IPR001611">
    <property type="entry name" value="Leu-rich_rpt"/>
</dbReference>
<evidence type="ECO:0000256" key="5">
    <source>
        <dbReference type="ARBA" id="ARBA00022729"/>
    </source>
</evidence>
<dbReference type="GO" id="GO:0004888">
    <property type="term" value="F:transmembrane signaling receptor activity"/>
    <property type="evidence" value="ECO:0007669"/>
    <property type="project" value="InterPro"/>
</dbReference>
<comment type="subcellular location">
    <subcellularLocation>
        <location evidence="1">Membrane</location>
        <topology evidence="1">Single-pass type I membrane protein</topology>
    </subcellularLocation>
</comment>
<dbReference type="InterPro" id="IPR017241">
    <property type="entry name" value="Toll-like_receptor"/>
</dbReference>
<dbReference type="SUPFAM" id="SSF52058">
    <property type="entry name" value="L domain-like"/>
    <property type="match status" value="2"/>
</dbReference>
<dbReference type="PIRSF" id="PIRSF037595">
    <property type="entry name" value="Toll-like_receptor"/>
    <property type="match status" value="1"/>
</dbReference>
<accession>A0A8B6CYP8</accession>
<keyword evidence="6" id="KW-0677">Repeat</keyword>
<gene>
    <name evidence="13" type="ORF">MGAL_10B083322</name>
</gene>
<dbReference type="InterPro" id="IPR035897">
    <property type="entry name" value="Toll_tir_struct_dom_sf"/>
</dbReference>
<dbReference type="PANTHER" id="PTHR24365:SF541">
    <property type="entry name" value="PROTEIN TOLL-RELATED"/>
    <property type="match status" value="1"/>
</dbReference>
<dbReference type="InterPro" id="IPR032675">
    <property type="entry name" value="LRR_dom_sf"/>
</dbReference>
<evidence type="ECO:0000256" key="6">
    <source>
        <dbReference type="ARBA" id="ARBA00022737"/>
    </source>
</evidence>
<dbReference type="Proteomes" id="UP000596742">
    <property type="component" value="Unassembled WGS sequence"/>
</dbReference>
<dbReference type="SUPFAM" id="SSF52200">
    <property type="entry name" value="Toll/Interleukin receptor TIR domain"/>
    <property type="match status" value="1"/>
</dbReference>
<evidence type="ECO:0000259" key="12">
    <source>
        <dbReference type="PROSITE" id="PS50104"/>
    </source>
</evidence>
<evidence type="ECO:0000256" key="4">
    <source>
        <dbReference type="ARBA" id="ARBA00022692"/>
    </source>
</evidence>
<protein>
    <recommendedName>
        <fullName evidence="12">TIR domain-containing protein</fullName>
    </recommendedName>
</protein>
<proteinExistence type="inferred from homology"/>
<keyword evidence="3" id="KW-0433">Leucine-rich repeat</keyword>
<evidence type="ECO:0000256" key="3">
    <source>
        <dbReference type="ARBA" id="ARBA00022614"/>
    </source>
</evidence>
<dbReference type="Pfam" id="PF01582">
    <property type="entry name" value="TIR"/>
    <property type="match status" value="1"/>
</dbReference>
<evidence type="ECO:0000256" key="10">
    <source>
        <dbReference type="ARBA" id="ARBA00023180"/>
    </source>
</evidence>
<dbReference type="Gene3D" id="3.80.10.10">
    <property type="entry name" value="Ribonuclease Inhibitor"/>
    <property type="match status" value="3"/>
</dbReference>
<dbReference type="PROSITE" id="PS50104">
    <property type="entry name" value="TIR"/>
    <property type="match status" value="1"/>
</dbReference>
<keyword evidence="7 11" id="KW-1133">Transmembrane helix</keyword>
<name>A0A8B6CYP8_MYTGA</name>
<feature type="transmembrane region" description="Helical" evidence="11">
    <location>
        <begin position="637"/>
        <end position="662"/>
    </location>
</feature>
<dbReference type="GO" id="GO:0002224">
    <property type="term" value="P:toll-like receptor signaling pathway"/>
    <property type="evidence" value="ECO:0007669"/>
    <property type="project" value="InterPro"/>
</dbReference>
<dbReference type="Gene3D" id="3.40.50.10140">
    <property type="entry name" value="Toll/interleukin-1 receptor homology (TIR) domain"/>
    <property type="match status" value="1"/>
</dbReference>
<evidence type="ECO:0000256" key="1">
    <source>
        <dbReference type="ARBA" id="ARBA00004479"/>
    </source>
</evidence>
<dbReference type="AlphaFoldDB" id="A0A8B6CYP8"/>
<keyword evidence="9" id="KW-0675">Receptor</keyword>
<keyword evidence="10" id="KW-0325">Glycoprotein</keyword>
<evidence type="ECO:0000256" key="2">
    <source>
        <dbReference type="ARBA" id="ARBA00009634"/>
    </source>
</evidence>
<dbReference type="Pfam" id="PF13855">
    <property type="entry name" value="LRR_8"/>
    <property type="match status" value="2"/>
</dbReference>
<organism evidence="13 14">
    <name type="scientific">Mytilus galloprovincialis</name>
    <name type="common">Mediterranean mussel</name>
    <dbReference type="NCBI Taxonomy" id="29158"/>
    <lineage>
        <taxon>Eukaryota</taxon>
        <taxon>Metazoa</taxon>
        <taxon>Spiralia</taxon>
        <taxon>Lophotrochozoa</taxon>
        <taxon>Mollusca</taxon>
        <taxon>Bivalvia</taxon>
        <taxon>Autobranchia</taxon>
        <taxon>Pteriomorphia</taxon>
        <taxon>Mytilida</taxon>
        <taxon>Mytiloidea</taxon>
        <taxon>Mytilidae</taxon>
        <taxon>Mytilinae</taxon>
        <taxon>Mytilus</taxon>
    </lineage>
</organism>
<dbReference type="EMBL" id="UYJE01002626">
    <property type="protein sequence ID" value="VDI12411.1"/>
    <property type="molecule type" value="Genomic_DNA"/>
</dbReference>
<reference evidence="13" key="1">
    <citation type="submission" date="2018-11" db="EMBL/GenBank/DDBJ databases">
        <authorList>
            <person name="Alioto T."/>
            <person name="Alioto T."/>
        </authorList>
    </citation>
    <scope>NUCLEOTIDE SEQUENCE</scope>
</reference>
<dbReference type="SMART" id="SM00369">
    <property type="entry name" value="LRR_TYP"/>
    <property type="match status" value="6"/>
</dbReference>
<dbReference type="PANTHER" id="PTHR24365">
    <property type="entry name" value="TOLL-LIKE RECEPTOR"/>
    <property type="match status" value="1"/>
</dbReference>
<dbReference type="GO" id="GO:0005886">
    <property type="term" value="C:plasma membrane"/>
    <property type="evidence" value="ECO:0007669"/>
    <property type="project" value="TreeGrafter"/>
</dbReference>
<sequence length="823" mass="95721">MEMYWIGILLFVCIDSKCIIKHENHGYKEALCMNQGLTSVPADLPQDITTLDLSYNSISNITGGEFSMYIYLQDLIINRNVLEYLDSSAFSGLRLLRRLSMSRNNLQLDTSYPLGVFKPLSNLLELDISRNIKYDSKSNISYTIPVNELVNIEELSIDLVAQPHFGNHFRDMKNLQKLRFEFCHVRYLHNHSFSDMPENITELHMSACYRFVVTETNVLGPFSNLKTLNLTNSNIHLTRGLNILYPLQNKNMDNILFRGITNNVAELDLGAVTLTTDDMKYISTICVKTLDLSNNDIVSIKNQSLLSFKFPECFENILLSGNRFAMNNFAINFFIFFGKMRNLKLFDYSYMPIQFNNPVYLNVYIKGNNQSLIEEREDGGGVNIIPVIIPPSQIEYFRITHIMGVNGIKKIILFKSRLRHFEISYVDTYIFPEISIVGNNHIQYLDISGINSVITIGKFPVLKHLRSLIMKESKMYDVLRTNKTILKWFPNIRTLDISYNFIWNIPSDGLGELRLLNHLNLSHNMLESVPEVLLSFESITELDVSYNLLTTLKRSIRNWIDKQYQKHGQFRLYLNKNSFICSCDTKDFILWISKNKAILDQNGNYTCLVPKDNGRTNYTENIVNSYQEYFVECDDKIWLKIGSSLLASLIFIIICATLCYNLRRRIIFWFYRTLRRMQEEAINVNFEYDVYVSYSDDGTQFVKELTDMMENCGLKICCEDRDFEAGVPIADEKARSIHLSRNIIFLVTPSIVQNEWSRFEIERAKFEKLSKELQKIIVITQGISLDEIPVEFATIWNKVNLIVWPNEEDEIAVAWKKLLLWLF</sequence>
<keyword evidence="5" id="KW-0732">Signal</keyword>
<keyword evidence="14" id="KW-1185">Reference proteome</keyword>
<evidence type="ECO:0000256" key="7">
    <source>
        <dbReference type="ARBA" id="ARBA00022989"/>
    </source>
</evidence>
<evidence type="ECO:0000256" key="9">
    <source>
        <dbReference type="ARBA" id="ARBA00023170"/>
    </source>
</evidence>